<evidence type="ECO:0000256" key="4">
    <source>
        <dbReference type="ARBA" id="ARBA00023136"/>
    </source>
</evidence>
<dbReference type="RefSeq" id="WP_209531387.1">
    <property type="nucleotide sequence ID" value="NZ_JAEEGA010000017.1"/>
</dbReference>
<evidence type="ECO:0000256" key="1">
    <source>
        <dbReference type="ARBA" id="ARBA00004141"/>
    </source>
</evidence>
<gene>
    <name evidence="6" type="ORF">I6N95_21375</name>
</gene>
<evidence type="ECO:0000256" key="5">
    <source>
        <dbReference type="SAM" id="Phobius"/>
    </source>
</evidence>
<dbReference type="EMBL" id="JAEEGA010000017">
    <property type="protein sequence ID" value="MBP1043581.1"/>
    <property type="molecule type" value="Genomic_DNA"/>
</dbReference>
<feature type="transmembrane region" description="Helical" evidence="5">
    <location>
        <begin position="292"/>
        <end position="313"/>
    </location>
</feature>
<comment type="subcellular location">
    <subcellularLocation>
        <location evidence="1">Membrane</location>
        <topology evidence="1">Multi-pass membrane protein</topology>
    </subcellularLocation>
</comment>
<reference evidence="6" key="1">
    <citation type="submission" date="2020-12" db="EMBL/GenBank/DDBJ databases">
        <title>Vagococcus allomyrinae sp. nov. and Enterococcus lavae sp. nov., isolated from the larvae of Allomyrina dichotoma.</title>
        <authorList>
            <person name="Lee S.D."/>
        </authorList>
    </citation>
    <scope>NUCLEOTIDE SEQUENCE</scope>
    <source>
        <strain evidence="6">BWB3-3</strain>
    </source>
</reference>
<evidence type="ECO:0000256" key="2">
    <source>
        <dbReference type="ARBA" id="ARBA00022692"/>
    </source>
</evidence>
<feature type="transmembrane region" description="Helical" evidence="5">
    <location>
        <begin position="369"/>
        <end position="392"/>
    </location>
</feature>
<organism evidence="6 7">
    <name type="scientific">Vagococcus allomyrinae</name>
    <dbReference type="NCBI Taxonomy" id="2794353"/>
    <lineage>
        <taxon>Bacteria</taxon>
        <taxon>Bacillati</taxon>
        <taxon>Bacillota</taxon>
        <taxon>Bacilli</taxon>
        <taxon>Lactobacillales</taxon>
        <taxon>Enterococcaceae</taxon>
        <taxon>Vagococcus</taxon>
    </lineage>
</organism>
<feature type="transmembrane region" description="Helical" evidence="5">
    <location>
        <begin position="51"/>
        <end position="68"/>
    </location>
</feature>
<accession>A0A940PHC7</accession>
<feature type="transmembrane region" description="Helical" evidence="5">
    <location>
        <begin position="319"/>
        <end position="338"/>
    </location>
</feature>
<dbReference type="SUPFAM" id="SSF81340">
    <property type="entry name" value="Clc chloride channel"/>
    <property type="match status" value="1"/>
</dbReference>
<proteinExistence type="predicted"/>
<keyword evidence="3 5" id="KW-1133">Transmembrane helix</keyword>
<keyword evidence="2 5" id="KW-0812">Transmembrane</keyword>
<dbReference type="Gene3D" id="1.10.3080.10">
    <property type="entry name" value="Clc chloride channel"/>
    <property type="match status" value="1"/>
</dbReference>
<dbReference type="Pfam" id="PF00654">
    <property type="entry name" value="Voltage_CLC"/>
    <property type="match status" value="1"/>
</dbReference>
<name>A0A940PHC7_9ENTE</name>
<dbReference type="InterPro" id="IPR014743">
    <property type="entry name" value="Cl-channel_core"/>
</dbReference>
<dbReference type="AlphaFoldDB" id="A0A940PHC7"/>
<comment type="caution">
    <text evidence="6">The sequence shown here is derived from an EMBL/GenBank/DDBJ whole genome shotgun (WGS) entry which is preliminary data.</text>
</comment>
<feature type="transmembrane region" description="Helical" evidence="5">
    <location>
        <begin position="12"/>
        <end position="31"/>
    </location>
</feature>
<keyword evidence="7" id="KW-1185">Reference proteome</keyword>
<sequence>MSKLALSIRIAIYGIFLSTLIGAISFSFIYLESNVSHHLWHLLLNNQTFKPFIILLYCLLGGLIVGSLRARWGDYPQTAHQIIHQLKAQQTVNYRPVFKSLTVALLILIFGAGVGPEAALLGAIVMLSVWQADKLRYLVYHQESFVALRPLQRLKHMLHPTRYLSTYDPNFANKKLVLIKKFIIFLFIINGLLAFISLMKRTNQPSFISNMGQTQWQLTDLWLFFPLIVLGILAGKLYHLFQKKMATWLSFWPDQPIKKALLGSLAIFIIGTFTPNLLFSGQVTLGTVPTEFGQFSVLQLLLVVSLKLIFLQICLHTGWIGGDIFPIVFSAIILGFGTSQLLPNVDTTFIVATVATAMAGSILNSPLGVAIFISLFFPVQILPVTLLTGLLLQVIQNKRKQIE</sequence>
<evidence type="ECO:0000313" key="6">
    <source>
        <dbReference type="EMBL" id="MBP1043581.1"/>
    </source>
</evidence>
<protein>
    <submittedName>
        <fullName evidence="6">Chloride channel protein</fullName>
    </submittedName>
</protein>
<feature type="transmembrane region" description="Helical" evidence="5">
    <location>
        <begin position="261"/>
        <end position="280"/>
    </location>
</feature>
<dbReference type="GO" id="GO:0015108">
    <property type="term" value="F:chloride transmembrane transporter activity"/>
    <property type="evidence" value="ECO:0007669"/>
    <property type="project" value="InterPro"/>
</dbReference>
<feature type="transmembrane region" description="Helical" evidence="5">
    <location>
        <begin position="103"/>
        <end position="130"/>
    </location>
</feature>
<evidence type="ECO:0000256" key="3">
    <source>
        <dbReference type="ARBA" id="ARBA00022989"/>
    </source>
</evidence>
<dbReference type="InterPro" id="IPR001807">
    <property type="entry name" value="ClC"/>
</dbReference>
<feature type="transmembrane region" description="Helical" evidence="5">
    <location>
        <begin position="221"/>
        <end position="241"/>
    </location>
</feature>
<keyword evidence="4 5" id="KW-0472">Membrane</keyword>
<evidence type="ECO:0000313" key="7">
    <source>
        <dbReference type="Proteomes" id="UP000674938"/>
    </source>
</evidence>
<feature type="transmembrane region" description="Helical" evidence="5">
    <location>
        <begin position="182"/>
        <end position="200"/>
    </location>
</feature>
<dbReference type="GO" id="GO:0016020">
    <property type="term" value="C:membrane"/>
    <property type="evidence" value="ECO:0007669"/>
    <property type="project" value="UniProtKB-SubCell"/>
</dbReference>
<dbReference type="Proteomes" id="UP000674938">
    <property type="component" value="Unassembled WGS sequence"/>
</dbReference>